<dbReference type="EMBL" id="CP136894">
    <property type="protein sequence ID" value="WOL07089.1"/>
    <property type="molecule type" value="Genomic_DNA"/>
</dbReference>
<keyword evidence="2" id="KW-1185">Reference proteome</keyword>
<organism evidence="1 2">
    <name type="scientific">Canna indica</name>
    <name type="common">Indian-shot</name>
    <dbReference type="NCBI Taxonomy" id="4628"/>
    <lineage>
        <taxon>Eukaryota</taxon>
        <taxon>Viridiplantae</taxon>
        <taxon>Streptophyta</taxon>
        <taxon>Embryophyta</taxon>
        <taxon>Tracheophyta</taxon>
        <taxon>Spermatophyta</taxon>
        <taxon>Magnoliopsida</taxon>
        <taxon>Liliopsida</taxon>
        <taxon>Zingiberales</taxon>
        <taxon>Cannaceae</taxon>
        <taxon>Canna</taxon>
    </lineage>
</organism>
<accession>A0AAQ3KE36</accession>
<gene>
    <name evidence="1" type="ORF">Cni_G15825</name>
</gene>
<evidence type="ECO:0000313" key="2">
    <source>
        <dbReference type="Proteomes" id="UP001327560"/>
    </source>
</evidence>
<proteinExistence type="predicted"/>
<reference evidence="1 2" key="1">
    <citation type="submission" date="2023-10" db="EMBL/GenBank/DDBJ databases">
        <title>Chromosome-scale genome assembly provides insights into flower coloration mechanisms of Canna indica.</title>
        <authorList>
            <person name="Li C."/>
        </authorList>
    </citation>
    <scope>NUCLEOTIDE SEQUENCE [LARGE SCALE GENOMIC DNA]</scope>
    <source>
        <tissue evidence="1">Flower</tissue>
    </source>
</reference>
<evidence type="ECO:0000313" key="1">
    <source>
        <dbReference type="EMBL" id="WOL07089.1"/>
    </source>
</evidence>
<dbReference type="AlphaFoldDB" id="A0AAQ3KE36"/>
<protein>
    <submittedName>
        <fullName evidence="1">Uncharacterized protein</fullName>
    </submittedName>
</protein>
<sequence length="148" mass="16668">MILDGLKQLADANRSTYATTKRAIMTAQHWAILGGGTERSIGLAELERLTGNMLYGEIQSMDEVDEWAARIHEIHKSQTQKTLTELRQLLAMAYLQKARIEQSAVTDSFMADLLQPLTFHIKNLEACHKMINSSANSNSYCPVHFMDL</sequence>
<dbReference type="Proteomes" id="UP001327560">
    <property type="component" value="Chromosome 5"/>
</dbReference>
<name>A0AAQ3KE36_9LILI</name>